<dbReference type="OrthoDB" id="1305304at2759"/>
<sequence length="151" mass="17677">AVKFLGKREPTRTPHMQCYTNIEVMNVLAEKLSETQYNRFCGTTYFAQLSSIRRCHVQVQLIRCMFFREIEGSSKNAILIHVNGTTLQFTIRDYVIITELKCSDNENDFIFNTEEPNMIILQYFGIGRVITKKQLVDKFSNKVWGIMMMML</sequence>
<dbReference type="EMBL" id="JACXVP010000107">
    <property type="protein sequence ID" value="KAG5568496.1"/>
    <property type="molecule type" value="Genomic_DNA"/>
</dbReference>
<dbReference type="Pfam" id="PF09331">
    <property type="entry name" value="DUF1985"/>
    <property type="match status" value="1"/>
</dbReference>
<evidence type="ECO:0000313" key="2">
    <source>
        <dbReference type="EMBL" id="KAG5568496.1"/>
    </source>
</evidence>
<gene>
    <name evidence="2" type="ORF">H5410_064489</name>
</gene>
<proteinExistence type="predicted"/>
<evidence type="ECO:0000259" key="1">
    <source>
        <dbReference type="Pfam" id="PF09331"/>
    </source>
</evidence>
<organism evidence="2 3">
    <name type="scientific">Solanum commersonii</name>
    <name type="common">Commerson's wild potato</name>
    <name type="synonym">Commerson's nightshade</name>
    <dbReference type="NCBI Taxonomy" id="4109"/>
    <lineage>
        <taxon>Eukaryota</taxon>
        <taxon>Viridiplantae</taxon>
        <taxon>Streptophyta</taxon>
        <taxon>Embryophyta</taxon>
        <taxon>Tracheophyta</taxon>
        <taxon>Spermatophyta</taxon>
        <taxon>Magnoliopsida</taxon>
        <taxon>eudicotyledons</taxon>
        <taxon>Gunneridae</taxon>
        <taxon>Pentapetalae</taxon>
        <taxon>asterids</taxon>
        <taxon>lamiids</taxon>
        <taxon>Solanales</taxon>
        <taxon>Solanaceae</taxon>
        <taxon>Solanoideae</taxon>
        <taxon>Solaneae</taxon>
        <taxon>Solanum</taxon>
    </lineage>
</organism>
<protein>
    <recommendedName>
        <fullName evidence="1">DUF1985 domain-containing protein</fullName>
    </recommendedName>
</protein>
<dbReference type="PANTHER" id="PTHR48449:SF1">
    <property type="entry name" value="DUF1985 DOMAIN-CONTAINING PROTEIN"/>
    <property type="match status" value="1"/>
</dbReference>
<feature type="domain" description="DUF1985" evidence="1">
    <location>
        <begin position="67"/>
        <end position="144"/>
    </location>
</feature>
<evidence type="ECO:0000313" key="3">
    <source>
        <dbReference type="Proteomes" id="UP000824120"/>
    </source>
</evidence>
<accession>A0A9J5VZA4</accession>
<dbReference type="PANTHER" id="PTHR48449">
    <property type="entry name" value="DUF1985 DOMAIN-CONTAINING PROTEIN"/>
    <property type="match status" value="1"/>
</dbReference>
<dbReference type="InterPro" id="IPR015410">
    <property type="entry name" value="DUF1985"/>
</dbReference>
<feature type="non-terminal residue" evidence="2">
    <location>
        <position position="1"/>
    </location>
</feature>
<name>A0A9J5VZA4_SOLCO</name>
<dbReference type="Proteomes" id="UP000824120">
    <property type="component" value="Unassembled WGS sequence"/>
</dbReference>
<keyword evidence="3" id="KW-1185">Reference proteome</keyword>
<dbReference type="AlphaFoldDB" id="A0A9J5VZA4"/>
<reference evidence="2" key="1">
    <citation type="submission" date="2020-09" db="EMBL/GenBank/DDBJ databases">
        <title>De no assembly of potato wild relative species, Solanum commersonii.</title>
        <authorList>
            <person name="Cho K."/>
        </authorList>
    </citation>
    <scope>NUCLEOTIDE SEQUENCE</scope>
    <source>
        <strain evidence="2">LZ3.2</strain>
        <tissue evidence="2">Leaf</tissue>
    </source>
</reference>
<comment type="caution">
    <text evidence="2">The sequence shown here is derived from an EMBL/GenBank/DDBJ whole genome shotgun (WGS) entry which is preliminary data.</text>
</comment>